<evidence type="ECO:0000256" key="2">
    <source>
        <dbReference type="ARBA" id="ARBA00004947"/>
    </source>
</evidence>
<evidence type="ECO:0000259" key="6">
    <source>
        <dbReference type="Pfam" id="PF16363"/>
    </source>
</evidence>
<feature type="domain" description="NAD(P)-binding" evidence="6">
    <location>
        <begin position="4"/>
        <end position="53"/>
    </location>
</feature>
<evidence type="ECO:0000313" key="8">
    <source>
        <dbReference type="Proteomes" id="UP000323597"/>
    </source>
</evidence>
<dbReference type="AlphaFoldDB" id="A0A5D2ZWI4"/>
<dbReference type="Pfam" id="PF16363">
    <property type="entry name" value="GDP_Man_Dehyd"/>
    <property type="match status" value="1"/>
</dbReference>
<dbReference type="PANTHER" id="PTHR43725:SF15">
    <property type="entry name" value="BIFUNCTIONAL UDP-GLUCOSE 4-EPIMERASE AND UDP-XYLOSE 4-EPIMERASE 1"/>
    <property type="match status" value="1"/>
</dbReference>
<evidence type="ECO:0000256" key="4">
    <source>
        <dbReference type="ARBA" id="ARBA00023144"/>
    </source>
</evidence>
<comment type="catalytic activity">
    <reaction evidence="1">
        <text>UDP-alpha-D-glucose = UDP-alpha-D-galactose</text>
        <dbReference type="Rhea" id="RHEA:22168"/>
        <dbReference type="ChEBI" id="CHEBI:58885"/>
        <dbReference type="ChEBI" id="CHEBI:66914"/>
        <dbReference type="EC" id="5.1.3.2"/>
    </reaction>
</comment>
<dbReference type="GO" id="GO:0005829">
    <property type="term" value="C:cytosol"/>
    <property type="evidence" value="ECO:0007669"/>
    <property type="project" value="TreeGrafter"/>
</dbReference>
<evidence type="ECO:0000256" key="3">
    <source>
        <dbReference type="ARBA" id="ARBA00013189"/>
    </source>
</evidence>
<proteinExistence type="predicted"/>
<dbReference type="EC" id="5.1.3.2" evidence="3"/>
<dbReference type="InterPro" id="IPR016040">
    <property type="entry name" value="NAD(P)-bd_dom"/>
</dbReference>
<organism evidence="7 8">
    <name type="scientific">Gossypium mustelinum</name>
    <name type="common">Cotton</name>
    <name type="synonym">Gossypium caicoense</name>
    <dbReference type="NCBI Taxonomy" id="34275"/>
    <lineage>
        <taxon>Eukaryota</taxon>
        <taxon>Viridiplantae</taxon>
        <taxon>Streptophyta</taxon>
        <taxon>Embryophyta</taxon>
        <taxon>Tracheophyta</taxon>
        <taxon>Spermatophyta</taxon>
        <taxon>Magnoliopsida</taxon>
        <taxon>eudicotyledons</taxon>
        <taxon>Gunneridae</taxon>
        <taxon>Pentapetalae</taxon>
        <taxon>rosids</taxon>
        <taxon>malvids</taxon>
        <taxon>Malvales</taxon>
        <taxon>Malvaceae</taxon>
        <taxon>Malvoideae</taxon>
        <taxon>Gossypium</taxon>
    </lineage>
</organism>
<dbReference type="GO" id="GO:0006012">
    <property type="term" value="P:galactose metabolic process"/>
    <property type="evidence" value="ECO:0007669"/>
    <property type="project" value="UniProtKB-KW"/>
</dbReference>
<dbReference type="SUPFAM" id="SSF51735">
    <property type="entry name" value="NAD(P)-binding Rossmann-fold domains"/>
    <property type="match status" value="1"/>
</dbReference>
<evidence type="ECO:0000313" key="7">
    <source>
        <dbReference type="EMBL" id="TYJ43178.1"/>
    </source>
</evidence>
<protein>
    <recommendedName>
        <fullName evidence="3">UDP-glucose 4-epimerase</fullName>
        <ecNumber evidence="3">5.1.3.2</ecNumber>
    </recommendedName>
</protein>
<keyword evidence="8" id="KW-1185">Reference proteome</keyword>
<dbReference type="Gene3D" id="3.90.25.10">
    <property type="entry name" value="UDP-galactose 4-epimerase, domain 1"/>
    <property type="match status" value="1"/>
</dbReference>
<dbReference type="InterPro" id="IPR036291">
    <property type="entry name" value="NAD(P)-bd_dom_sf"/>
</dbReference>
<evidence type="ECO:0000256" key="1">
    <source>
        <dbReference type="ARBA" id="ARBA00000083"/>
    </source>
</evidence>
<accession>A0A5D2ZWI4</accession>
<dbReference type="EMBL" id="CM017638">
    <property type="protein sequence ID" value="TYJ43178.1"/>
    <property type="molecule type" value="Genomic_DNA"/>
</dbReference>
<keyword evidence="4" id="KW-0299">Galactose metabolism</keyword>
<name>A0A5D2ZWI4_GOSMU</name>
<evidence type="ECO:0000256" key="5">
    <source>
        <dbReference type="ARBA" id="ARBA00023277"/>
    </source>
</evidence>
<dbReference type="GO" id="GO:0003978">
    <property type="term" value="F:UDP-glucose 4-epimerase activity"/>
    <property type="evidence" value="ECO:0007669"/>
    <property type="project" value="UniProtKB-EC"/>
</dbReference>
<keyword evidence="5" id="KW-0119">Carbohydrate metabolism</keyword>
<reference evidence="7 8" key="1">
    <citation type="submission" date="2019-07" db="EMBL/GenBank/DDBJ databases">
        <title>WGS assembly of Gossypium mustelinum.</title>
        <authorList>
            <person name="Chen Z.J."/>
            <person name="Sreedasyam A."/>
            <person name="Ando A."/>
            <person name="Song Q."/>
            <person name="De L."/>
            <person name="Hulse-Kemp A."/>
            <person name="Ding M."/>
            <person name="Ye W."/>
            <person name="Kirkbride R."/>
            <person name="Jenkins J."/>
            <person name="Plott C."/>
            <person name="Lovell J."/>
            <person name="Lin Y.-M."/>
            <person name="Vaughn R."/>
            <person name="Liu B."/>
            <person name="Li W."/>
            <person name="Simpson S."/>
            <person name="Scheffler B."/>
            <person name="Saski C."/>
            <person name="Grover C."/>
            <person name="Hu G."/>
            <person name="Conover J."/>
            <person name="Carlson J."/>
            <person name="Shu S."/>
            <person name="Boston L."/>
            <person name="Williams M."/>
            <person name="Peterson D."/>
            <person name="Mcgee K."/>
            <person name="Jones D."/>
            <person name="Wendel J."/>
            <person name="Stelly D."/>
            <person name="Grimwood J."/>
            <person name="Schmutz J."/>
        </authorList>
    </citation>
    <scope>NUCLEOTIDE SEQUENCE [LARGE SCALE GENOMIC DNA]</scope>
    <source>
        <strain evidence="7">1408120.09</strain>
    </source>
</reference>
<comment type="pathway">
    <text evidence="2">Carbohydrate metabolism; galactose metabolism.</text>
</comment>
<dbReference type="PANTHER" id="PTHR43725">
    <property type="entry name" value="UDP-GLUCOSE 4-EPIMERASE"/>
    <property type="match status" value="1"/>
</dbReference>
<sequence length="53" mass="5800">MVATSKKASGKKIPIKLCPRRPGDATGVYASTEKTQKELGWKAKYGIAEMCRD</sequence>
<dbReference type="Proteomes" id="UP000323597">
    <property type="component" value="Chromosome A03"/>
</dbReference>
<gene>
    <name evidence="7" type="ORF">E1A91_A03G136700v1</name>
</gene>